<evidence type="ECO:0000313" key="3">
    <source>
        <dbReference type="Proteomes" id="UP000045706"/>
    </source>
</evidence>
<evidence type="ECO:0000256" key="1">
    <source>
        <dbReference type="SAM" id="MobiDB-lite"/>
    </source>
</evidence>
<dbReference type="AlphaFoldDB" id="A0A0G4KX14"/>
<organism evidence="2 3">
    <name type="scientific">Verticillium longisporum</name>
    <name type="common">Verticillium dahliae var. longisporum</name>
    <dbReference type="NCBI Taxonomy" id="100787"/>
    <lineage>
        <taxon>Eukaryota</taxon>
        <taxon>Fungi</taxon>
        <taxon>Dikarya</taxon>
        <taxon>Ascomycota</taxon>
        <taxon>Pezizomycotina</taxon>
        <taxon>Sordariomycetes</taxon>
        <taxon>Hypocreomycetidae</taxon>
        <taxon>Glomerellales</taxon>
        <taxon>Plectosphaerellaceae</taxon>
        <taxon>Verticillium</taxon>
    </lineage>
</organism>
<feature type="non-terminal residue" evidence="2">
    <location>
        <position position="64"/>
    </location>
</feature>
<feature type="region of interest" description="Disordered" evidence="1">
    <location>
        <begin position="1"/>
        <end position="28"/>
    </location>
</feature>
<dbReference type="EMBL" id="CVQI01004892">
    <property type="protein sequence ID" value="CRK14308.1"/>
    <property type="molecule type" value="Genomic_DNA"/>
</dbReference>
<protein>
    <submittedName>
        <fullName evidence="2">Uncharacterized protein</fullName>
    </submittedName>
</protein>
<dbReference type="Proteomes" id="UP000045706">
    <property type="component" value="Unassembled WGS sequence"/>
</dbReference>
<proteinExistence type="predicted"/>
<accession>A0A0G4KX14</accession>
<reference evidence="3" key="1">
    <citation type="submission" date="2015-05" db="EMBL/GenBank/DDBJ databases">
        <authorList>
            <person name="Fogelqvist Johan"/>
        </authorList>
    </citation>
    <scope>NUCLEOTIDE SEQUENCE [LARGE SCALE GENOMIC DNA]</scope>
</reference>
<name>A0A0G4KX14_VERLO</name>
<gene>
    <name evidence="2" type="ORF">BN1723_017384</name>
</gene>
<sequence length="64" mass="7644">MADHRFPVSEESEERTEPFSQSEIDSRMKSIRVEEPDYDVMYDTVPLNKLMVEEHHHKQGIRIL</sequence>
<evidence type="ECO:0000313" key="2">
    <source>
        <dbReference type="EMBL" id="CRK14308.1"/>
    </source>
</evidence>